<dbReference type="PANTHER" id="PTHR34473">
    <property type="entry name" value="UPF0699 TRANSMEMBRANE PROTEIN YDBS"/>
    <property type="match status" value="1"/>
</dbReference>
<evidence type="ECO:0000256" key="1">
    <source>
        <dbReference type="SAM" id="Phobius"/>
    </source>
</evidence>
<dbReference type="Pfam" id="PF03703">
    <property type="entry name" value="bPH_2"/>
    <property type="match status" value="3"/>
</dbReference>
<keyword evidence="1" id="KW-0472">Membrane</keyword>
<dbReference type="PIRSF" id="PIRSF026631">
    <property type="entry name" value="UCP026631"/>
    <property type="match status" value="1"/>
</dbReference>
<feature type="transmembrane region" description="Helical" evidence="1">
    <location>
        <begin position="398"/>
        <end position="415"/>
    </location>
</feature>
<feature type="transmembrane region" description="Helical" evidence="1">
    <location>
        <begin position="21"/>
        <end position="42"/>
    </location>
</feature>
<dbReference type="STRING" id="1563681.BFP71_01570"/>
<protein>
    <recommendedName>
        <fullName evidence="2">YdbS-like PH domain-containing protein</fullName>
    </recommendedName>
</protein>
<keyword evidence="1" id="KW-1133">Transmembrane helix</keyword>
<keyword evidence="4" id="KW-1185">Reference proteome</keyword>
<dbReference type="Proteomes" id="UP000095552">
    <property type="component" value="Unassembled WGS sequence"/>
</dbReference>
<dbReference type="RefSeq" id="WP_069833704.1">
    <property type="nucleotide sequence ID" value="NZ_MDGQ01000003.1"/>
</dbReference>
<feature type="domain" description="YdbS-like PH" evidence="2">
    <location>
        <begin position="74"/>
        <end position="153"/>
    </location>
</feature>
<gene>
    <name evidence="3" type="ORF">BFP71_01570</name>
</gene>
<keyword evidence="1" id="KW-0812">Transmembrane</keyword>
<sequence length="503" mass="58238">MEATLSKFSIPQRQSRVAIGIILIKFIRITVKSFWPILLSFFLGGRNSDSFGQIIGYIALGFAAFNLIGSILTYFRFYFYLEEGAIIIDKGILKRTKTNIPFERIQTINFKQNILHQIFGVVSLEIDTAGAKKSELTIDALNKEDAEELRNYILTEKAQITTEESTPEEIEKAVLDEKEEEVLHLSVPDLFKVGVSQNHLRSMALLFAFVFSILNELNQNIPELVEDELSTYNDEVFNTGWIVFLITSIIVIILSFIYSLVTTLLTNYDLRLSLRKGGLKLVKGLLNREEISVNKKKVQIVSWSDNPIRMLFKMFTLQIEQASSADVDQLKSKIRVPGSYQQQVDAVIKTVFPEEYYREETKHSVNKLLKYRIFFFLGALPALAAGGSTFFFLEWESLYFLIWAVIVWLITSLYYRKRSFEINDELLKNNRGTFGHHYEITQLYKVQSVEVKQSWYQRRKQLANIVLYTAAGSVKIPFIRLDQAEALENFILYRVESDRREWM</sequence>
<dbReference type="PANTHER" id="PTHR34473:SF2">
    <property type="entry name" value="UPF0699 TRANSMEMBRANE PROTEIN YDBT"/>
    <property type="match status" value="1"/>
</dbReference>
<feature type="transmembrane region" description="Helical" evidence="1">
    <location>
        <begin position="54"/>
        <end position="75"/>
    </location>
</feature>
<reference evidence="3 4" key="1">
    <citation type="submission" date="2016-08" db="EMBL/GenBank/DDBJ databases">
        <title>Draft genome of Fabibacter sp. strain SK-8.</title>
        <authorList>
            <person name="Wong S.-K."/>
            <person name="Hamasaki K."/>
            <person name="Yoshizawa S."/>
        </authorList>
    </citation>
    <scope>NUCLEOTIDE SEQUENCE [LARGE SCALE GENOMIC DNA]</scope>
    <source>
        <strain evidence="3 4">SK-8</strain>
    </source>
</reference>
<organism evidence="3 4">
    <name type="scientific">Roseivirga misakiensis</name>
    <dbReference type="NCBI Taxonomy" id="1563681"/>
    <lineage>
        <taxon>Bacteria</taxon>
        <taxon>Pseudomonadati</taxon>
        <taxon>Bacteroidota</taxon>
        <taxon>Cytophagia</taxon>
        <taxon>Cytophagales</taxon>
        <taxon>Roseivirgaceae</taxon>
        <taxon>Roseivirga</taxon>
    </lineage>
</organism>
<feature type="transmembrane region" description="Helical" evidence="1">
    <location>
        <begin position="373"/>
        <end position="392"/>
    </location>
</feature>
<evidence type="ECO:0000313" key="4">
    <source>
        <dbReference type="Proteomes" id="UP000095552"/>
    </source>
</evidence>
<feature type="transmembrane region" description="Helical" evidence="1">
    <location>
        <begin position="202"/>
        <end position="221"/>
    </location>
</feature>
<comment type="caution">
    <text evidence="3">The sequence shown here is derived from an EMBL/GenBank/DDBJ whole genome shotgun (WGS) entry which is preliminary data.</text>
</comment>
<feature type="domain" description="YdbS-like PH" evidence="2">
    <location>
        <begin position="279"/>
        <end position="334"/>
    </location>
</feature>
<proteinExistence type="predicted"/>
<dbReference type="InterPro" id="IPR014529">
    <property type="entry name" value="UCP026631"/>
</dbReference>
<feature type="domain" description="YdbS-like PH" evidence="2">
    <location>
        <begin position="415"/>
        <end position="491"/>
    </location>
</feature>
<evidence type="ECO:0000313" key="3">
    <source>
        <dbReference type="EMBL" id="OEK06393.1"/>
    </source>
</evidence>
<dbReference type="AlphaFoldDB" id="A0A1E5T4U0"/>
<accession>A0A1E5T4U0</accession>
<dbReference type="InterPro" id="IPR005182">
    <property type="entry name" value="YdbS-like_PH"/>
</dbReference>
<dbReference type="OrthoDB" id="1049931at2"/>
<dbReference type="EMBL" id="MDGQ01000003">
    <property type="protein sequence ID" value="OEK06393.1"/>
    <property type="molecule type" value="Genomic_DNA"/>
</dbReference>
<evidence type="ECO:0000259" key="2">
    <source>
        <dbReference type="Pfam" id="PF03703"/>
    </source>
</evidence>
<name>A0A1E5T4U0_9BACT</name>
<feature type="transmembrane region" description="Helical" evidence="1">
    <location>
        <begin position="241"/>
        <end position="266"/>
    </location>
</feature>